<dbReference type="InterPro" id="IPR042094">
    <property type="entry name" value="T2SS_GspF_sf"/>
</dbReference>
<evidence type="ECO:0000259" key="7">
    <source>
        <dbReference type="Pfam" id="PF00482"/>
    </source>
</evidence>
<accession>A0A517MH17</accession>
<evidence type="ECO:0000313" key="9">
    <source>
        <dbReference type="Proteomes" id="UP000320672"/>
    </source>
</evidence>
<dbReference type="PANTHER" id="PTHR35007">
    <property type="entry name" value="INTEGRAL MEMBRANE PROTEIN-RELATED"/>
    <property type="match status" value="1"/>
</dbReference>
<reference evidence="8 9" key="1">
    <citation type="submission" date="2019-02" db="EMBL/GenBank/DDBJ databases">
        <title>Deep-cultivation of Planctomycetes and their phenomic and genomic characterization uncovers novel biology.</title>
        <authorList>
            <person name="Wiegand S."/>
            <person name="Jogler M."/>
            <person name="Boedeker C."/>
            <person name="Pinto D."/>
            <person name="Vollmers J."/>
            <person name="Rivas-Marin E."/>
            <person name="Kohn T."/>
            <person name="Peeters S.H."/>
            <person name="Heuer A."/>
            <person name="Rast P."/>
            <person name="Oberbeckmann S."/>
            <person name="Bunk B."/>
            <person name="Jeske O."/>
            <person name="Meyerdierks A."/>
            <person name="Storesund J.E."/>
            <person name="Kallscheuer N."/>
            <person name="Luecker S."/>
            <person name="Lage O.M."/>
            <person name="Pohl T."/>
            <person name="Merkel B.J."/>
            <person name="Hornburger P."/>
            <person name="Mueller R.-W."/>
            <person name="Bruemmer F."/>
            <person name="Labrenz M."/>
            <person name="Spormann A.M."/>
            <person name="Op den Camp H."/>
            <person name="Overmann J."/>
            <person name="Amann R."/>
            <person name="Jetten M.S.M."/>
            <person name="Mascher T."/>
            <person name="Medema M.H."/>
            <person name="Devos D.P."/>
            <person name="Kaster A.-K."/>
            <person name="Ovreas L."/>
            <person name="Rohde M."/>
            <person name="Galperin M.Y."/>
            <person name="Jogler C."/>
        </authorList>
    </citation>
    <scope>NUCLEOTIDE SEQUENCE [LARGE SCALE GENOMIC DNA]</scope>
    <source>
        <strain evidence="8 9">FF011L</strain>
    </source>
</reference>
<dbReference type="Gene3D" id="1.20.81.30">
    <property type="entry name" value="Type II secretion system (T2SS), domain F"/>
    <property type="match status" value="1"/>
</dbReference>
<dbReference type="EMBL" id="CP036262">
    <property type="protein sequence ID" value="QDS94174.1"/>
    <property type="molecule type" value="Genomic_DNA"/>
</dbReference>
<keyword evidence="2" id="KW-1003">Cell membrane</keyword>
<dbReference type="OrthoDB" id="9803381at2"/>
<feature type="transmembrane region" description="Helical" evidence="6">
    <location>
        <begin position="120"/>
        <end position="138"/>
    </location>
</feature>
<dbReference type="GO" id="GO:0005886">
    <property type="term" value="C:plasma membrane"/>
    <property type="evidence" value="ECO:0007669"/>
    <property type="project" value="UniProtKB-SubCell"/>
</dbReference>
<comment type="subcellular location">
    <subcellularLocation>
        <location evidence="1">Cell membrane</location>
        <topology evidence="1">Multi-pass membrane protein</topology>
    </subcellularLocation>
</comment>
<protein>
    <submittedName>
        <fullName evidence="8">Bacterial type II secretion system protein F domain protein</fullName>
    </submittedName>
</protein>
<evidence type="ECO:0000256" key="5">
    <source>
        <dbReference type="ARBA" id="ARBA00023136"/>
    </source>
</evidence>
<evidence type="ECO:0000256" key="6">
    <source>
        <dbReference type="SAM" id="Phobius"/>
    </source>
</evidence>
<organism evidence="8 9">
    <name type="scientific">Roseimaritima multifibrata</name>
    <dbReference type="NCBI Taxonomy" id="1930274"/>
    <lineage>
        <taxon>Bacteria</taxon>
        <taxon>Pseudomonadati</taxon>
        <taxon>Planctomycetota</taxon>
        <taxon>Planctomycetia</taxon>
        <taxon>Pirellulales</taxon>
        <taxon>Pirellulaceae</taxon>
        <taxon>Roseimaritima</taxon>
    </lineage>
</organism>
<evidence type="ECO:0000256" key="4">
    <source>
        <dbReference type="ARBA" id="ARBA00022989"/>
    </source>
</evidence>
<evidence type="ECO:0000256" key="3">
    <source>
        <dbReference type="ARBA" id="ARBA00022692"/>
    </source>
</evidence>
<feature type="transmembrane region" description="Helical" evidence="6">
    <location>
        <begin position="297"/>
        <end position="316"/>
    </location>
</feature>
<name>A0A517MH17_9BACT</name>
<feature type="domain" description="Type II secretion system protein GspF" evidence="7">
    <location>
        <begin position="157"/>
        <end position="282"/>
    </location>
</feature>
<evidence type="ECO:0000256" key="1">
    <source>
        <dbReference type="ARBA" id="ARBA00004651"/>
    </source>
</evidence>
<feature type="transmembrane region" description="Helical" evidence="6">
    <location>
        <begin position="6"/>
        <end position="27"/>
    </location>
</feature>
<dbReference type="RefSeq" id="WP_145352198.1">
    <property type="nucleotide sequence ID" value="NZ_CP036262.1"/>
</dbReference>
<dbReference type="PANTHER" id="PTHR35007:SF1">
    <property type="entry name" value="PILUS ASSEMBLY PROTEIN"/>
    <property type="match status" value="1"/>
</dbReference>
<keyword evidence="5 6" id="KW-0472">Membrane</keyword>
<feature type="transmembrane region" description="Helical" evidence="6">
    <location>
        <begin position="265"/>
        <end position="285"/>
    </location>
</feature>
<keyword evidence="9" id="KW-1185">Reference proteome</keyword>
<keyword evidence="3 6" id="KW-0812">Transmembrane</keyword>
<dbReference type="InterPro" id="IPR018076">
    <property type="entry name" value="T2SS_GspF_dom"/>
</dbReference>
<gene>
    <name evidence="8" type="ORF">FF011L_29520</name>
</gene>
<dbReference type="Pfam" id="PF00482">
    <property type="entry name" value="T2SSF"/>
    <property type="match status" value="1"/>
</dbReference>
<sequence precursor="true">MTPILVIIAAGIGCASLVAFAVTAFMPGSDSTQAEDRLQELARRRPKGGADAGDEPSLLLAGGLDDSKHWSHVITGSVPALGTYLEQANIRLTPPQFMGICAGACGAGVIIASLTPGLPIIFAPFAGLILGVVPMAWLKMARARRLGLLGRQLPEALELLGRSLRAGHSLAAGFGLIASEMSEPISVEFGRVFQEQNFGIPLEEALDDMADRVPNMDVRFFATAVILQRQTGGDLAEILDKIGHLVRERIQILGQVQALTGEGRLSGIVLLAMPPLLFFVMLWMNKEYIMKLFNDPIGQKLLVVAIVTQVIGALVIRKIVTIKV</sequence>
<evidence type="ECO:0000256" key="2">
    <source>
        <dbReference type="ARBA" id="ARBA00022475"/>
    </source>
</evidence>
<dbReference type="KEGG" id="rml:FF011L_29520"/>
<proteinExistence type="predicted"/>
<dbReference type="AlphaFoldDB" id="A0A517MH17"/>
<evidence type="ECO:0000313" key="8">
    <source>
        <dbReference type="EMBL" id="QDS94174.1"/>
    </source>
</evidence>
<keyword evidence="4 6" id="KW-1133">Transmembrane helix</keyword>
<dbReference type="Proteomes" id="UP000320672">
    <property type="component" value="Chromosome"/>
</dbReference>